<keyword evidence="1" id="KW-0732">Signal</keyword>
<organism evidence="2 3">
    <name type="scientific">Rhodospirillum centenum (strain ATCC 51521 / SW)</name>
    <dbReference type="NCBI Taxonomy" id="414684"/>
    <lineage>
        <taxon>Bacteria</taxon>
        <taxon>Pseudomonadati</taxon>
        <taxon>Pseudomonadota</taxon>
        <taxon>Alphaproteobacteria</taxon>
        <taxon>Rhodospirillales</taxon>
        <taxon>Rhodospirillaceae</taxon>
        <taxon>Rhodospirillum</taxon>
    </lineage>
</organism>
<keyword evidence="3" id="KW-1185">Reference proteome</keyword>
<dbReference type="eggNOG" id="COG3784">
    <property type="taxonomic scope" value="Bacteria"/>
</dbReference>
<dbReference type="RefSeq" id="WP_012566573.1">
    <property type="nucleotide sequence ID" value="NC_011420.2"/>
</dbReference>
<dbReference type="HOGENOM" id="CLU_146585_1_0_5"/>
<dbReference type="InterPro" id="IPR008309">
    <property type="entry name" value="YdbL"/>
</dbReference>
<evidence type="ECO:0000313" key="3">
    <source>
        <dbReference type="Proteomes" id="UP000001591"/>
    </source>
</evidence>
<reference evidence="2 3" key="1">
    <citation type="journal article" date="2010" name="BMC Genomics">
        <title>Metabolic flexibility revealed in the genome of the cyst-forming alpha-1 proteobacterium Rhodospirillum centenum.</title>
        <authorList>
            <person name="Lu Y.K."/>
            <person name="Marden J."/>
            <person name="Han M."/>
            <person name="Swingley W.D."/>
            <person name="Mastrian S.D."/>
            <person name="Chowdhury S.R."/>
            <person name="Hao J."/>
            <person name="Helmy T."/>
            <person name="Kim S."/>
            <person name="Kurdoglu A.A."/>
            <person name="Matthies H.J."/>
            <person name="Rollo D."/>
            <person name="Stothard P."/>
            <person name="Blankenship R.E."/>
            <person name="Bauer C.E."/>
            <person name="Touchman J.W."/>
        </authorList>
    </citation>
    <scope>NUCLEOTIDE SEQUENCE [LARGE SCALE GENOMIC DNA]</scope>
    <source>
        <strain evidence="3">ATCC 51521 / SW</strain>
    </source>
</reference>
<protein>
    <recommendedName>
        <fullName evidence="4">DUF1318 domain-containing protein</fullName>
    </recommendedName>
</protein>
<dbReference type="OrthoDB" id="7362294at2"/>
<dbReference type="Pfam" id="PF07027">
    <property type="entry name" value="DUF1318"/>
    <property type="match status" value="1"/>
</dbReference>
<evidence type="ECO:0008006" key="4">
    <source>
        <dbReference type="Google" id="ProtNLM"/>
    </source>
</evidence>
<dbReference type="STRING" id="414684.RC1_1382"/>
<dbReference type="AlphaFoldDB" id="B6IT28"/>
<dbReference type="EMBL" id="CP000613">
    <property type="protein sequence ID" value="ACI98786.1"/>
    <property type="molecule type" value="Genomic_DNA"/>
</dbReference>
<evidence type="ECO:0000313" key="2">
    <source>
        <dbReference type="EMBL" id="ACI98786.1"/>
    </source>
</evidence>
<proteinExistence type="predicted"/>
<gene>
    <name evidence="2" type="ordered locus">RC1_1382</name>
</gene>
<evidence type="ECO:0000256" key="1">
    <source>
        <dbReference type="SAM" id="SignalP"/>
    </source>
</evidence>
<sequence>MKTILCIAARLLAVLVLAGPLLAGVPVMAQESLVAAKQAGLVGEKPDGLVGFVKDEVPADVRSMVDRVNAERRKQYAQVAQSTGQSLAQVQAVAGDRLVGATPSGQYVMNAAGRWTRK</sequence>
<feature type="chain" id="PRO_5002846716" description="DUF1318 domain-containing protein" evidence="1">
    <location>
        <begin position="30"/>
        <end position="118"/>
    </location>
</feature>
<name>B6IT28_RHOCS</name>
<feature type="signal peptide" evidence="1">
    <location>
        <begin position="1"/>
        <end position="29"/>
    </location>
</feature>
<accession>B6IT28</accession>
<dbReference type="KEGG" id="rce:RC1_1382"/>
<dbReference type="PIRSF" id="PIRSF025560">
    <property type="entry name" value="UCP025560"/>
    <property type="match status" value="1"/>
</dbReference>
<dbReference type="Proteomes" id="UP000001591">
    <property type="component" value="Chromosome"/>
</dbReference>